<dbReference type="GO" id="GO:0016874">
    <property type="term" value="F:ligase activity"/>
    <property type="evidence" value="ECO:0007669"/>
    <property type="project" value="UniProtKB-KW"/>
</dbReference>
<dbReference type="Pfam" id="PF18603">
    <property type="entry name" value="LAL_C2"/>
    <property type="match status" value="1"/>
</dbReference>
<keyword evidence="3 4" id="KW-0067">ATP-binding</keyword>
<sequence length="408" mass="46978">MKTIVFIETNKSGSSREAIQAAERLGFFTVLLTNKRRFIDQRTEFPDVHQMIVVEIFDYDQLRKKIIKLKKQGKQIKGILSFIDPFVHVAASLSEEFCPGVVSAVPIKKMEDKVLTREILKDLPITPRYAIYSPNQSLEGFINKINKKFLPLIVKSPLSSGSKDVLLAKDEYQLKRSMQFLLEKYEKNPVLLEEFLTGPQYLIEALVHNGNVHIVAIIEQEITFFQRFIVTGYCLLADPDRDFYNKIYETVSSILQAFEMKNGACHLEMRLVQGEWKLIEINPRISGGAMNQIIEAAYGINLVEETIQLFLGNKPRLIKKHNKYAYAHYLTINSKGKLLKVTGKKRCSQYPGVEKVYIKPRKGQILRPPLSMGDRYGYILTSSDDKEEAKRIAMEAKRELRFFLEDLE</sequence>
<dbReference type="AlphaFoldDB" id="A0A4R1AX72"/>
<evidence type="ECO:0000313" key="7">
    <source>
        <dbReference type="Proteomes" id="UP000293846"/>
    </source>
</evidence>
<dbReference type="EMBL" id="SJTH01000005">
    <property type="protein sequence ID" value="TCJ05118.1"/>
    <property type="molecule type" value="Genomic_DNA"/>
</dbReference>
<evidence type="ECO:0000259" key="5">
    <source>
        <dbReference type="PROSITE" id="PS50975"/>
    </source>
</evidence>
<dbReference type="GO" id="GO:0005524">
    <property type="term" value="F:ATP binding"/>
    <property type="evidence" value="ECO:0007669"/>
    <property type="project" value="UniProtKB-UniRule"/>
</dbReference>
<feature type="domain" description="ATP-grasp" evidence="5">
    <location>
        <begin position="117"/>
        <end position="311"/>
    </location>
</feature>
<evidence type="ECO:0000313" key="6">
    <source>
        <dbReference type="EMBL" id="TCJ05118.1"/>
    </source>
</evidence>
<dbReference type="Gene3D" id="3.40.50.20">
    <property type="match status" value="1"/>
</dbReference>
<accession>A0A4R1AX72</accession>
<dbReference type="InterPro" id="IPR052032">
    <property type="entry name" value="ATP-dep_AA_Ligase"/>
</dbReference>
<dbReference type="GO" id="GO:0046872">
    <property type="term" value="F:metal ion binding"/>
    <property type="evidence" value="ECO:0007669"/>
    <property type="project" value="InterPro"/>
</dbReference>
<evidence type="ECO:0000256" key="4">
    <source>
        <dbReference type="PROSITE-ProRule" id="PRU00409"/>
    </source>
</evidence>
<dbReference type="PANTHER" id="PTHR43585">
    <property type="entry name" value="FUMIPYRROLE BIOSYNTHESIS PROTEIN C"/>
    <property type="match status" value="1"/>
</dbReference>
<proteinExistence type="predicted"/>
<dbReference type="Gene3D" id="3.30.470.20">
    <property type="entry name" value="ATP-grasp fold, B domain"/>
    <property type="match status" value="1"/>
</dbReference>
<keyword evidence="7" id="KW-1185">Reference proteome</keyword>
<dbReference type="SUPFAM" id="SSF56059">
    <property type="entry name" value="Glutathione synthetase ATP-binding domain-like"/>
    <property type="match status" value="1"/>
</dbReference>
<comment type="caution">
    <text evidence="6">The sequence shown here is derived from an EMBL/GenBank/DDBJ whole genome shotgun (WGS) entry which is preliminary data.</text>
</comment>
<dbReference type="InterPro" id="IPR041472">
    <property type="entry name" value="BL00235/CARNS1_N"/>
</dbReference>
<dbReference type="Pfam" id="PF18130">
    <property type="entry name" value="ATPgrasp_N"/>
    <property type="match status" value="1"/>
</dbReference>
<evidence type="ECO:0000256" key="3">
    <source>
        <dbReference type="ARBA" id="ARBA00022840"/>
    </source>
</evidence>
<dbReference type="PROSITE" id="PS50975">
    <property type="entry name" value="ATP_GRASP"/>
    <property type="match status" value="1"/>
</dbReference>
<name>A0A4R1AX72_9BACI</name>
<dbReference type="Proteomes" id="UP000293846">
    <property type="component" value="Unassembled WGS sequence"/>
</dbReference>
<keyword evidence="1" id="KW-0436">Ligase</keyword>
<gene>
    <name evidence="6" type="ORF">E0Y62_05495</name>
</gene>
<dbReference type="RefSeq" id="WP_057759791.1">
    <property type="nucleotide sequence ID" value="NZ_CP183326.1"/>
</dbReference>
<dbReference type="PANTHER" id="PTHR43585:SF2">
    <property type="entry name" value="ATP-GRASP ENZYME FSQD"/>
    <property type="match status" value="1"/>
</dbReference>
<dbReference type="InterPro" id="IPR005479">
    <property type="entry name" value="CPAse_ATP-bd"/>
</dbReference>
<reference evidence="6 7" key="1">
    <citation type="submission" date="2019-03" db="EMBL/GenBank/DDBJ databases">
        <authorList>
            <person name="Jensen L."/>
            <person name="Storgaard J."/>
            <person name="Sulaj E."/>
            <person name="Schramm A."/>
            <person name="Marshall I.P.G."/>
        </authorList>
    </citation>
    <scope>NUCLEOTIDE SEQUENCE [LARGE SCALE GENOMIC DNA]</scope>
    <source>
        <strain evidence="6 7">2017H2G3</strain>
    </source>
</reference>
<dbReference type="OrthoDB" id="9803907at2"/>
<evidence type="ECO:0000256" key="1">
    <source>
        <dbReference type="ARBA" id="ARBA00022598"/>
    </source>
</evidence>
<dbReference type="InterPro" id="IPR040570">
    <property type="entry name" value="LAL_C2"/>
</dbReference>
<evidence type="ECO:0000256" key="2">
    <source>
        <dbReference type="ARBA" id="ARBA00022741"/>
    </source>
</evidence>
<dbReference type="Pfam" id="PF13535">
    <property type="entry name" value="ATP-grasp_4"/>
    <property type="match status" value="1"/>
</dbReference>
<protein>
    <submittedName>
        <fullName evidence="6">ATP-grasp domain-containing protein</fullName>
    </submittedName>
</protein>
<dbReference type="InterPro" id="IPR011761">
    <property type="entry name" value="ATP-grasp"/>
</dbReference>
<organism evidence="6 7">
    <name type="scientific">Cytobacillus praedii</name>
    <dbReference type="NCBI Taxonomy" id="1742358"/>
    <lineage>
        <taxon>Bacteria</taxon>
        <taxon>Bacillati</taxon>
        <taxon>Bacillota</taxon>
        <taxon>Bacilli</taxon>
        <taxon>Bacillales</taxon>
        <taxon>Bacillaceae</taxon>
        <taxon>Cytobacillus</taxon>
    </lineage>
</organism>
<dbReference type="PROSITE" id="PS00867">
    <property type="entry name" value="CPSASE_2"/>
    <property type="match status" value="1"/>
</dbReference>
<dbReference type="STRING" id="1742358.GCA_001439605_01854"/>
<keyword evidence="2 4" id="KW-0547">Nucleotide-binding</keyword>